<dbReference type="InterPro" id="IPR014016">
    <property type="entry name" value="UvrD-like_ATP-bd"/>
</dbReference>
<dbReference type="OrthoDB" id="9787585at2"/>
<evidence type="ECO:0000256" key="4">
    <source>
        <dbReference type="ARBA" id="ARBA00022840"/>
    </source>
</evidence>
<evidence type="ECO:0000259" key="6">
    <source>
        <dbReference type="PROSITE" id="PS51198"/>
    </source>
</evidence>
<dbReference type="GO" id="GO:0000725">
    <property type="term" value="P:recombinational repair"/>
    <property type="evidence" value="ECO:0007669"/>
    <property type="project" value="TreeGrafter"/>
</dbReference>
<dbReference type="RefSeq" id="WP_128745650.1">
    <property type="nucleotide sequence ID" value="NZ_CP035281.1"/>
</dbReference>
<evidence type="ECO:0000313" key="7">
    <source>
        <dbReference type="EMBL" id="QAT43001.1"/>
    </source>
</evidence>
<proteinExistence type="predicted"/>
<keyword evidence="4 5" id="KW-0067">ATP-binding</keyword>
<dbReference type="GO" id="GO:0005524">
    <property type="term" value="F:ATP binding"/>
    <property type="evidence" value="ECO:0007669"/>
    <property type="project" value="UniProtKB-UniRule"/>
</dbReference>
<sequence>METYEVELDLETKHLNQVIAIAEEQWQDIRKKNGEQQSDFMEAKRELWENSSHSISNLWSKDRFYELVALNQYGSAVSSQLSVLEQDENKMRALEKMMDSPYFARIDFQFQGETESEPIYIGRASLIDEKDVTIYVYDWRSPLASVFYRFGIGEAFYDAPKGRISGKVHLKRQFEIHRGTLDYFFDADVQIMDEFLRRLLSQNASTKMKAIVETIQKDQDLIIRDMENDLMMVQGVAGSGKTSVALHRVAYLMYQGLSAKLSAHNIIIISPNSLFEQYISNVLPELGEDHVESVNFDDVLQTILPSLLIQKRHQLLEGLLTCDDPDKFRLMKKSVAFKASPEFKEILERFIEDIPRKWLEFSDIDYDGTCIASRDLLKMTVLQQKKAMPLGLRLQRLEESIFKDIQKMRKARMKKLKEFVRTYPQHVYEVEEFARLLSIDESTELAHRIQQFTKLDVYAYYKKLFSNLNYFCRLAEGISLPEDMDLIFKNTQENLKGDQIPLEDGLALAFLQLRLYGFQYGKFIKQVVVDEAQDYYPLHFELLQMLFPQARYTILGDIYQTIEKPEAMDFFDEINKILDKKRSVLITMNKSFRCTNEILDFSKRFLQKESEIQSFSRSGRVPEIYEARNQEGLDELLIKEIQLCREENYQSVGLLCKTERDAMAVYQRLKDRLEIRCINSDAIADIRGVCILPLYMAKGLEFDAVLLCDTDGEHYTTEADQQLLYIGCTRALHRLNLFYTGQKSPLLG</sequence>
<gene>
    <name evidence="7" type="ORF">EQM06_06995</name>
</gene>
<keyword evidence="1 5" id="KW-0547">Nucleotide-binding</keyword>
<evidence type="ECO:0000256" key="2">
    <source>
        <dbReference type="ARBA" id="ARBA00022801"/>
    </source>
</evidence>
<keyword evidence="3 5" id="KW-0347">Helicase</keyword>
<accession>A0A410PVN0</accession>
<evidence type="ECO:0000256" key="3">
    <source>
        <dbReference type="ARBA" id="ARBA00022806"/>
    </source>
</evidence>
<dbReference type="InterPro" id="IPR027785">
    <property type="entry name" value="UvrD-like_helicase_C"/>
</dbReference>
<evidence type="ECO:0000256" key="1">
    <source>
        <dbReference type="ARBA" id="ARBA00022741"/>
    </source>
</evidence>
<reference evidence="7 8" key="1">
    <citation type="submission" date="2019-01" db="EMBL/GenBank/DDBJ databases">
        <title>Draft genomes of a novel of Aminipila strains.</title>
        <authorList>
            <person name="Ma S."/>
        </authorList>
    </citation>
    <scope>NUCLEOTIDE SEQUENCE [LARGE SCALE GENOMIC DNA]</scope>
    <source>
        <strain evidence="8">JN-39</strain>
    </source>
</reference>
<dbReference type="GO" id="GO:0016787">
    <property type="term" value="F:hydrolase activity"/>
    <property type="evidence" value="ECO:0007669"/>
    <property type="project" value="UniProtKB-UniRule"/>
</dbReference>
<dbReference type="AlphaFoldDB" id="A0A410PVN0"/>
<dbReference type="GO" id="GO:0005829">
    <property type="term" value="C:cytosol"/>
    <property type="evidence" value="ECO:0007669"/>
    <property type="project" value="TreeGrafter"/>
</dbReference>
<dbReference type="GO" id="GO:0003677">
    <property type="term" value="F:DNA binding"/>
    <property type="evidence" value="ECO:0007669"/>
    <property type="project" value="InterPro"/>
</dbReference>
<dbReference type="Proteomes" id="UP000287601">
    <property type="component" value="Chromosome"/>
</dbReference>
<keyword evidence="2 5" id="KW-0378">Hydrolase</keyword>
<feature type="binding site" evidence="5">
    <location>
        <begin position="235"/>
        <end position="242"/>
    </location>
    <ligand>
        <name>ATP</name>
        <dbReference type="ChEBI" id="CHEBI:30616"/>
    </ligand>
</feature>
<keyword evidence="8" id="KW-1185">Reference proteome</keyword>
<dbReference type="SUPFAM" id="SSF52540">
    <property type="entry name" value="P-loop containing nucleoside triphosphate hydrolases"/>
    <property type="match status" value="1"/>
</dbReference>
<name>A0A410PVN0_9FIRM</name>
<organism evidence="7 8">
    <name type="scientific">Aminipila luticellarii</name>
    <dbReference type="NCBI Taxonomy" id="2507160"/>
    <lineage>
        <taxon>Bacteria</taxon>
        <taxon>Bacillati</taxon>
        <taxon>Bacillota</taxon>
        <taxon>Clostridia</taxon>
        <taxon>Peptostreptococcales</taxon>
        <taxon>Anaerovoracaceae</taxon>
        <taxon>Aminipila</taxon>
    </lineage>
</organism>
<dbReference type="PROSITE" id="PS51198">
    <property type="entry name" value="UVRD_HELICASE_ATP_BIND"/>
    <property type="match status" value="1"/>
</dbReference>
<dbReference type="EMBL" id="CP035281">
    <property type="protein sequence ID" value="QAT43001.1"/>
    <property type="molecule type" value="Genomic_DNA"/>
</dbReference>
<evidence type="ECO:0000313" key="8">
    <source>
        <dbReference type="Proteomes" id="UP000287601"/>
    </source>
</evidence>
<protein>
    <submittedName>
        <fullName evidence="7">Helicase</fullName>
    </submittedName>
</protein>
<dbReference type="InterPro" id="IPR027417">
    <property type="entry name" value="P-loop_NTPase"/>
</dbReference>
<dbReference type="GO" id="GO:0043138">
    <property type="term" value="F:3'-5' DNA helicase activity"/>
    <property type="evidence" value="ECO:0007669"/>
    <property type="project" value="TreeGrafter"/>
</dbReference>
<dbReference type="Pfam" id="PF13538">
    <property type="entry name" value="UvrD_C_2"/>
    <property type="match status" value="1"/>
</dbReference>
<evidence type="ECO:0000256" key="5">
    <source>
        <dbReference type="PROSITE-ProRule" id="PRU00560"/>
    </source>
</evidence>
<dbReference type="KEGG" id="amij:EQM06_06995"/>
<dbReference type="Gene3D" id="3.40.50.300">
    <property type="entry name" value="P-loop containing nucleotide triphosphate hydrolases"/>
    <property type="match status" value="2"/>
</dbReference>
<dbReference type="PANTHER" id="PTHR11070:SF17">
    <property type="entry name" value="DNA HELICASE IV"/>
    <property type="match status" value="1"/>
</dbReference>
<dbReference type="InterPro" id="IPR000212">
    <property type="entry name" value="DNA_helicase_UvrD/REP"/>
</dbReference>
<feature type="domain" description="UvrD-like helicase ATP-binding" evidence="6">
    <location>
        <begin position="214"/>
        <end position="595"/>
    </location>
</feature>
<dbReference type="Pfam" id="PF00580">
    <property type="entry name" value="UvrD-helicase"/>
    <property type="match status" value="1"/>
</dbReference>
<dbReference type="PANTHER" id="PTHR11070">
    <property type="entry name" value="UVRD / RECB / PCRA DNA HELICASE FAMILY MEMBER"/>
    <property type="match status" value="1"/>
</dbReference>